<dbReference type="KEGG" id="vg:26638095"/>
<evidence type="ECO:0000313" key="2">
    <source>
        <dbReference type="Proteomes" id="UP000030739"/>
    </source>
</evidence>
<name>A0A0A0PZL1_9CAUD</name>
<protein>
    <submittedName>
        <fullName evidence="1">Head outer capsid protein</fullName>
    </submittedName>
</protein>
<organism evidence="1 2">
    <name type="scientific">Pectobacterium bacteriophage PM2</name>
    <dbReference type="NCBI Taxonomy" id="1429794"/>
    <lineage>
        <taxon>Viruses</taxon>
        <taxon>Duplodnaviria</taxon>
        <taxon>Heunggongvirae</taxon>
        <taxon>Uroviricota</taxon>
        <taxon>Caudoviricetes</taxon>
        <taxon>Pantevenvirales</taxon>
        <taxon>Straboviridae</taxon>
        <taxon>Tevenvirinae</taxon>
        <taxon>Mosugukvirus</taxon>
        <taxon>Mosugukvirus pm2</taxon>
    </lineage>
</organism>
<dbReference type="RefSeq" id="YP_009211623.1">
    <property type="nucleotide sequence ID" value="NC_028940.1"/>
</dbReference>
<accession>A0A0A0PZL1</accession>
<gene>
    <name evidence="1" type="ORF">PM2_202</name>
</gene>
<reference evidence="1 2" key="1">
    <citation type="journal article" date="2015" name="Plant Pathol. J.">
        <title>Isolation and Genomic Characterization of the T4-Like Bacteriophage PM2 Infecting Pectobacterium carotovorum subsp. carotovorum.</title>
        <authorList>
            <person name="Lim J.A."/>
            <person name="Lee D.H."/>
            <person name="Heu S."/>
        </authorList>
    </citation>
    <scope>NUCLEOTIDE SEQUENCE [LARGE SCALE GENOMIC DNA]</scope>
</reference>
<dbReference type="EMBL" id="KF835987">
    <property type="protein sequence ID" value="AHY25164.1"/>
    <property type="molecule type" value="Genomic_DNA"/>
</dbReference>
<dbReference type="GeneID" id="26638095"/>
<proteinExistence type="predicted"/>
<dbReference type="OrthoDB" id="6682at10239"/>
<evidence type="ECO:0000313" key="1">
    <source>
        <dbReference type="EMBL" id="AHY25164.1"/>
    </source>
</evidence>
<dbReference type="Proteomes" id="UP000030739">
    <property type="component" value="Segment"/>
</dbReference>
<keyword evidence="2" id="KW-1185">Reference proteome</keyword>
<sequence length="266" mass="29840">MPPDGTLVTYLWNTGQTTAAINQSINTVGTNVLTCTITWSSSNYPSKSWTVTKNVDIVKKDHVHDGSCNLVIEMTKQSGAIYSSGESKNNQDPVISYKIEAIIPEIPENSIVTYSWNGAAAIEENYIVGTCDPKGMTIVEVEVRVYAENSSYNIEPFFASGQFIIDNTDDSDDPDVCPIIFAYPLPWRSSVYIWCGWWVMDAIQKLTTEGKDWKIATKEDTPYHCHLTLLARLLVDYPEVDVQESRNGRIVHRSALEAGIIYDYVY</sequence>